<gene>
    <name evidence="2" type="ORF">NA57DRAFT_47846</name>
</gene>
<dbReference type="GO" id="GO:0016491">
    <property type="term" value="F:oxidoreductase activity"/>
    <property type="evidence" value="ECO:0007669"/>
    <property type="project" value="UniProtKB-KW"/>
</dbReference>
<name>A0A9P4I6H7_9PEZI</name>
<dbReference type="Proteomes" id="UP000799772">
    <property type="component" value="Unassembled WGS sequence"/>
</dbReference>
<dbReference type="OrthoDB" id="542013at2759"/>
<dbReference type="EMBL" id="ML978137">
    <property type="protein sequence ID" value="KAF2093615.1"/>
    <property type="molecule type" value="Genomic_DNA"/>
</dbReference>
<accession>A0A9P4I6H7</accession>
<dbReference type="InterPro" id="IPR002347">
    <property type="entry name" value="SDR_fam"/>
</dbReference>
<dbReference type="PANTHER" id="PTHR43157:SF31">
    <property type="entry name" value="PHOSPHATIDYLINOSITOL-GLYCAN BIOSYNTHESIS CLASS F PROTEIN"/>
    <property type="match status" value="1"/>
</dbReference>
<dbReference type="Pfam" id="PF00106">
    <property type="entry name" value="adh_short"/>
    <property type="match status" value="1"/>
</dbReference>
<comment type="caution">
    <text evidence="2">The sequence shown here is derived from an EMBL/GenBank/DDBJ whole genome shotgun (WGS) entry which is preliminary data.</text>
</comment>
<organism evidence="2 3">
    <name type="scientific">Rhizodiscina lignyota</name>
    <dbReference type="NCBI Taxonomy" id="1504668"/>
    <lineage>
        <taxon>Eukaryota</taxon>
        <taxon>Fungi</taxon>
        <taxon>Dikarya</taxon>
        <taxon>Ascomycota</taxon>
        <taxon>Pezizomycotina</taxon>
        <taxon>Dothideomycetes</taxon>
        <taxon>Pleosporomycetidae</taxon>
        <taxon>Aulographales</taxon>
        <taxon>Rhizodiscinaceae</taxon>
        <taxon>Rhizodiscina</taxon>
    </lineage>
</organism>
<dbReference type="PRINTS" id="PR00081">
    <property type="entry name" value="GDHRDH"/>
</dbReference>
<evidence type="ECO:0000313" key="3">
    <source>
        <dbReference type="Proteomes" id="UP000799772"/>
    </source>
</evidence>
<evidence type="ECO:0000256" key="1">
    <source>
        <dbReference type="ARBA" id="ARBA00023002"/>
    </source>
</evidence>
<keyword evidence="1" id="KW-0560">Oxidoreductase</keyword>
<reference evidence="2" key="1">
    <citation type="journal article" date="2020" name="Stud. Mycol.">
        <title>101 Dothideomycetes genomes: a test case for predicting lifestyles and emergence of pathogens.</title>
        <authorList>
            <person name="Haridas S."/>
            <person name="Albert R."/>
            <person name="Binder M."/>
            <person name="Bloem J."/>
            <person name="Labutti K."/>
            <person name="Salamov A."/>
            <person name="Andreopoulos B."/>
            <person name="Baker S."/>
            <person name="Barry K."/>
            <person name="Bills G."/>
            <person name="Bluhm B."/>
            <person name="Cannon C."/>
            <person name="Castanera R."/>
            <person name="Culley D."/>
            <person name="Daum C."/>
            <person name="Ezra D."/>
            <person name="Gonzalez J."/>
            <person name="Henrissat B."/>
            <person name="Kuo A."/>
            <person name="Liang C."/>
            <person name="Lipzen A."/>
            <person name="Lutzoni F."/>
            <person name="Magnuson J."/>
            <person name="Mondo S."/>
            <person name="Nolan M."/>
            <person name="Ohm R."/>
            <person name="Pangilinan J."/>
            <person name="Park H.-J."/>
            <person name="Ramirez L."/>
            <person name="Alfaro M."/>
            <person name="Sun H."/>
            <person name="Tritt A."/>
            <person name="Yoshinaga Y."/>
            <person name="Zwiers L.-H."/>
            <person name="Turgeon B."/>
            <person name="Goodwin S."/>
            <person name="Spatafora J."/>
            <person name="Crous P."/>
            <person name="Grigoriev I."/>
        </authorList>
    </citation>
    <scope>NUCLEOTIDE SEQUENCE</scope>
    <source>
        <strain evidence="2">CBS 133067</strain>
    </source>
</reference>
<proteinExistence type="predicted"/>
<keyword evidence="3" id="KW-1185">Reference proteome</keyword>
<dbReference type="Gene3D" id="3.40.50.720">
    <property type="entry name" value="NAD(P)-binding Rossmann-like Domain"/>
    <property type="match status" value="1"/>
</dbReference>
<dbReference type="InterPro" id="IPR036291">
    <property type="entry name" value="NAD(P)-bd_dom_sf"/>
</dbReference>
<evidence type="ECO:0000313" key="2">
    <source>
        <dbReference type="EMBL" id="KAF2093615.1"/>
    </source>
</evidence>
<dbReference type="AlphaFoldDB" id="A0A9P4I6H7"/>
<sequence length="331" mass="36464">MTTLPAIIYNQLFVSLPEPKFDLAGQTAIVTGSNTGLGFEAARHLVRLNAETVILAVRNIEKGEHAKQRIEESTKKEGVVEVWELDLSSYESVKSFVRKCNQNLQRLDCVIGNAAIGPGLYKTFEDNEAALTVNIVSTFLLNTLLLPLCRKTSRLFNVQPRLTFIVSEVHGMARLPERQQPDIFAALNADKSSSGMRRRYGVTKLLGVLLTKELAARMGKPDNQGVIVNCANPGFCVSDLGRDAPAVYRPLMVLLNLILARTTEMGSRAHVFAAAGSAETHGQYMSNGRVEPPSEFVRSKDGMETQHRVYDELLKKLEKINPGISQLVVGK</sequence>
<dbReference type="PANTHER" id="PTHR43157">
    <property type="entry name" value="PHOSPHATIDYLINOSITOL-GLYCAN BIOSYNTHESIS CLASS F PROTEIN-RELATED"/>
    <property type="match status" value="1"/>
</dbReference>
<dbReference type="SUPFAM" id="SSF51735">
    <property type="entry name" value="NAD(P)-binding Rossmann-fold domains"/>
    <property type="match status" value="1"/>
</dbReference>
<protein>
    <submittedName>
        <fullName evidence="2">Short-chain dehydrogenase/reductase-like protein</fullName>
    </submittedName>
</protein>